<name>A0A1H3VN65_9BACI</name>
<dbReference type="Gene3D" id="1.10.287.950">
    <property type="entry name" value="Methyl-accepting chemotaxis protein"/>
    <property type="match status" value="2"/>
</dbReference>
<feature type="region of interest" description="Disordered" evidence="1">
    <location>
        <begin position="27"/>
        <end position="46"/>
    </location>
</feature>
<evidence type="ECO:0000313" key="4">
    <source>
        <dbReference type="Proteomes" id="UP000198584"/>
    </source>
</evidence>
<dbReference type="SUPFAM" id="SSF58104">
    <property type="entry name" value="Methyl-accepting chemotaxis protein (MCP) signaling domain"/>
    <property type="match status" value="1"/>
</dbReference>
<proteinExistence type="predicted"/>
<evidence type="ECO:0000313" key="3">
    <source>
        <dbReference type="EMBL" id="SDZ76237.1"/>
    </source>
</evidence>
<organism evidence="3 4">
    <name type="scientific">Thalassobacillus cyri</name>
    <dbReference type="NCBI Taxonomy" id="571932"/>
    <lineage>
        <taxon>Bacteria</taxon>
        <taxon>Bacillati</taxon>
        <taxon>Bacillota</taxon>
        <taxon>Bacilli</taxon>
        <taxon>Bacillales</taxon>
        <taxon>Bacillaceae</taxon>
        <taxon>Thalassobacillus</taxon>
    </lineage>
</organism>
<feature type="signal peptide" evidence="2">
    <location>
        <begin position="1"/>
        <end position="24"/>
    </location>
</feature>
<keyword evidence="2" id="KW-0732">Signal</keyword>
<evidence type="ECO:0000256" key="1">
    <source>
        <dbReference type="SAM" id="MobiDB-lite"/>
    </source>
</evidence>
<accession>A0A1H3VN65</accession>
<dbReference type="AlphaFoldDB" id="A0A1H3VN65"/>
<protein>
    <submittedName>
        <fullName evidence="3">X-X-X-Leu-X-X-Gly heptad repeat-containing protein</fullName>
    </submittedName>
</protein>
<keyword evidence="4" id="KW-1185">Reference proteome</keyword>
<feature type="compositionally biased region" description="Basic and acidic residues" evidence="1">
    <location>
        <begin position="32"/>
        <end position="46"/>
    </location>
</feature>
<feature type="chain" id="PRO_5039267990" evidence="2">
    <location>
        <begin position="25"/>
        <end position="606"/>
    </location>
</feature>
<dbReference type="EMBL" id="FNQR01000001">
    <property type="protein sequence ID" value="SDZ76237.1"/>
    <property type="molecule type" value="Genomic_DNA"/>
</dbReference>
<evidence type="ECO:0000256" key="2">
    <source>
        <dbReference type="SAM" id="SignalP"/>
    </source>
</evidence>
<gene>
    <name evidence="3" type="ORF">SAMN05421743_101103</name>
</gene>
<dbReference type="RefSeq" id="WP_093041063.1">
    <property type="nucleotide sequence ID" value="NZ_FNQR01000001.1"/>
</dbReference>
<reference evidence="3 4" key="1">
    <citation type="submission" date="2016-10" db="EMBL/GenBank/DDBJ databases">
        <authorList>
            <person name="de Groot N.N."/>
        </authorList>
    </citation>
    <scope>NUCLEOTIDE SEQUENCE [LARGE SCALE GENOMIC DNA]</scope>
    <source>
        <strain evidence="3 4">CCM7597</strain>
    </source>
</reference>
<sequence length="606" mass="66311">MRLKRITTLFMSTMLVLPTFLVSAETDDGLSSEEKAPQGEGSYSEKNEVVYATLDGSGDPKDMYVVNNFTIKEQGEIIDHGPYSSVENLTDLTEIEKNDNNIVFTAKDDEFYYQGNLEGKPLPWDINVSYKLDGKKIAPEELAGKGGGLEIQIDTAKNKKGEESFFKNYLLQITLKFDSAKYKNIQAEDANVASAGKTRQVTFTAMPEKEESFKVNALVSDLEMEAIEIAAMPSSMPIEKPDTGDMKKDMKSLSDATEEINRGVGELESGIAELNNGVASLYDGSEQYKNGIIELTNGSSELVGGSASIKSALQKMSESVSAGSGDVDMSQFKQLEDGLRQIAGGLNETETGLTNLKNNYSKAYQALDQSIQSIPAQNVSEQEIQTLYESGADKEVVDKLVANYKAAQTTKQTYASTKEAFAAVDPTLGKVSGSLNEMSGSLSTMADNVANSMESNDINESMKQLEEGLQSLSSNYNSFHSGLKEYTGGVQQLAGSYEEVHGGIASLTNGTDELENGAGELHNGTAELAQQTADLPDQLQKEIDEMINQYDKSDFDPVSFVSSKNEKVETVQFVIKTESIRKEEGEKEEKKKEKEKSVWERFLDLF</sequence>
<dbReference type="Proteomes" id="UP000198584">
    <property type="component" value="Unassembled WGS sequence"/>
</dbReference>
<dbReference type="OrthoDB" id="9815841at2"/>
<dbReference type="STRING" id="571932.SAMN05421743_101103"/>